<comment type="catalytic activity">
    <reaction evidence="1">
        <text>Endonucleolytic cleavage to 5'-phosphomonoester.</text>
        <dbReference type="EC" id="3.1.26.4"/>
    </reaction>
</comment>
<dbReference type="GO" id="GO:0046872">
    <property type="term" value="F:metal ion binding"/>
    <property type="evidence" value="ECO:0007669"/>
    <property type="project" value="UniProtKB-KW"/>
</dbReference>
<evidence type="ECO:0000256" key="6">
    <source>
        <dbReference type="ARBA" id="ARBA00022759"/>
    </source>
</evidence>
<dbReference type="SUPFAM" id="SSF53098">
    <property type="entry name" value="Ribonuclease H-like"/>
    <property type="match status" value="1"/>
</dbReference>
<dbReference type="EMBL" id="KY523104">
    <property type="protein sequence ID" value="QKU35029.1"/>
    <property type="molecule type" value="Genomic_DNA"/>
</dbReference>
<dbReference type="Pfam" id="PF00075">
    <property type="entry name" value="RNase_H"/>
    <property type="match status" value="1"/>
</dbReference>
<keyword evidence="5" id="KW-0479">Metal-binding</keyword>
<evidence type="ECO:0000256" key="3">
    <source>
        <dbReference type="ARBA" id="ARBA00012180"/>
    </source>
</evidence>
<reference evidence="10" key="1">
    <citation type="submission" date="2017-01" db="EMBL/GenBank/DDBJ databases">
        <authorList>
            <person name="Assis F.L."/>
            <person name="Abrahao J.S."/>
            <person name="Silva L."/>
            <person name="Khalil J.B."/>
            <person name="Rodrigues R."/>
            <person name="Silva L.S."/>
            <person name="Arantes T."/>
            <person name="Boratto P."/>
            <person name="Andrade M."/>
            <person name="Kroon E.G."/>
            <person name="Ribeiro B."/>
            <person name="Bergier I."/>
            <person name="Seligmann H."/>
            <person name="Ghigo E."/>
            <person name="Colson P."/>
            <person name="Levasseur A."/>
            <person name="Raoult D."/>
            <person name="Scola B.L."/>
        </authorList>
    </citation>
    <scope>NUCLEOTIDE SEQUENCE</scope>
    <source>
        <strain evidence="10">Soda lake</strain>
    </source>
</reference>
<comment type="similarity">
    <text evidence="2">Belongs to the RNase H family.</text>
</comment>
<evidence type="ECO:0000256" key="5">
    <source>
        <dbReference type="ARBA" id="ARBA00022723"/>
    </source>
</evidence>
<dbReference type="Gene3D" id="3.30.420.10">
    <property type="entry name" value="Ribonuclease H-like superfamily/Ribonuclease H"/>
    <property type="match status" value="1"/>
</dbReference>
<dbReference type="PANTHER" id="PTHR10642:SF26">
    <property type="entry name" value="RIBONUCLEASE H1"/>
    <property type="match status" value="1"/>
</dbReference>
<organism evidence="10">
    <name type="scientific">Tupanvirus soda lake</name>
    <dbReference type="NCBI Taxonomy" id="2126985"/>
    <lineage>
        <taxon>Viruses</taxon>
        <taxon>Varidnaviria</taxon>
        <taxon>Bamfordvirae</taxon>
        <taxon>Nucleocytoviricota</taxon>
        <taxon>Megaviricetes</taxon>
        <taxon>Imitervirales</taxon>
        <taxon>Mimiviridae</taxon>
        <taxon>Megamimivirinae</taxon>
        <taxon>Tupanvirus</taxon>
        <taxon>Tupanvirus salinum</taxon>
    </lineage>
</organism>
<dbReference type="InterPro" id="IPR050092">
    <property type="entry name" value="RNase_H"/>
</dbReference>
<dbReference type="GO" id="GO:0004523">
    <property type="term" value="F:RNA-DNA hybrid ribonuclease activity"/>
    <property type="evidence" value="ECO:0007669"/>
    <property type="project" value="UniProtKB-EC"/>
</dbReference>
<dbReference type="PROSITE" id="PS50879">
    <property type="entry name" value="RNASE_H_1"/>
    <property type="match status" value="1"/>
</dbReference>
<evidence type="ECO:0000259" key="9">
    <source>
        <dbReference type="PROSITE" id="PS50879"/>
    </source>
</evidence>
<proteinExistence type="inferred from homology"/>
<name>A0A6N1NJQ1_9VIRU</name>
<dbReference type="InterPro" id="IPR012337">
    <property type="entry name" value="RNaseH-like_sf"/>
</dbReference>
<accession>A0A6N1NJQ1</accession>
<feature type="compositionally biased region" description="Polar residues" evidence="8">
    <location>
        <begin position="170"/>
        <end position="180"/>
    </location>
</feature>
<evidence type="ECO:0000256" key="2">
    <source>
        <dbReference type="ARBA" id="ARBA00005300"/>
    </source>
</evidence>
<keyword evidence="4" id="KW-0540">Nuclease</keyword>
<dbReference type="InterPro" id="IPR002156">
    <property type="entry name" value="RNaseH_domain"/>
</dbReference>
<evidence type="ECO:0000256" key="1">
    <source>
        <dbReference type="ARBA" id="ARBA00000077"/>
    </source>
</evidence>
<dbReference type="CDD" id="cd09280">
    <property type="entry name" value="RNase_HI_eukaryote_like"/>
    <property type="match status" value="1"/>
</dbReference>
<dbReference type="GeneID" id="80518446"/>
<reference evidence="10" key="2">
    <citation type="journal article" date="2018" name="Nat. Commun.">
        <title>Tailed giant Tupanvirus possesses the most complete translational apparatus of the known virosphere.</title>
        <authorList>
            <person name="Abrahao J."/>
            <person name="Silva L."/>
            <person name="Silva L.S."/>
            <person name="Khalil J.Y.B."/>
            <person name="Rodrigues R."/>
            <person name="Arantes T."/>
            <person name="Assis F."/>
            <person name="Boratto P."/>
            <person name="Andrade M."/>
            <person name="Kroon E.G."/>
            <person name="Ribeiro B."/>
            <person name="Bergier I."/>
            <person name="Seligmann H."/>
            <person name="Ghigo E."/>
            <person name="Colson P."/>
            <person name="Levasseur A."/>
            <person name="Kroemer G."/>
            <person name="Raoult D."/>
            <person name="La Scola B."/>
        </authorList>
    </citation>
    <scope>NUCLEOTIDE SEQUENCE [LARGE SCALE GENOMIC DNA]</scope>
    <source>
        <strain evidence="10">Soda lake</strain>
    </source>
</reference>
<dbReference type="EC" id="3.1.26.4" evidence="3"/>
<dbReference type="InterPro" id="IPR036397">
    <property type="entry name" value="RNaseH_sf"/>
</dbReference>
<dbReference type="PANTHER" id="PTHR10642">
    <property type="entry name" value="RIBONUCLEASE H1"/>
    <property type="match status" value="1"/>
</dbReference>
<evidence type="ECO:0000256" key="8">
    <source>
        <dbReference type="SAM" id="MobiDB-lite"/>
    </source>
</evidence>
<feature type="domain" description="RNase H type-1" evidence="9">
    <location>
        <begin position="6"/>
        <end position="161"/>
    </location>
</feature>
<dbReference type="RefSeq" id="YP_010781682.1">
    <property type="nucleotide sequence ID" value="NC_075039.1"/>
</dbReference>
<feature type="region of interest" description="Disordered" evidence="8">
    <location>
        <begin position="170"/>
        <end position="192"/>
    </location>
</feature>
<dbReference type="KEGG" id="vg:80518446"/>
<evidence type="ECO:0000256" key="4">
    <source>
        <dbReference type="ARBA" id="ARBA00022722"/>
    </source>
</evidence>
<dbReference type="GO" id="GO:0043137">
    <property type="term" value="P:DNA replication, removal of RNA primer"/>
    <property type="evidence" value="ECO:0007669"/>
    <property type="project" value="TreeGrafter"/>
</dbReference>
<sequence length="238" mass="27110">MSKTVKKKHIVVFTDGSCAGNGRKNAPGGIGIHFPNGELTDVSKIYRNGYCTNQRTELFAILTALRYIKQNLGLSKYKVLIKTDSDYSINCVTKWVYGWIKNGWKTKNNKPVANKEYIEALHKYYENYDITFEHVDAHTGLDDADSIANARADELATKATKKAIKEMKMNYSTHKPQQHGSKSEKKYSTRNNNKRNYSIIEEYSPQLSASSGKTKNNNNFTFFPKNNNFVVELIKSKN</sequence>
<evidence type="ECO:0000256" key="7">
    <source>
        <dbReference type="ARBA" id="ARBA00022801"/>
    </source>
</evidence>
<evidence type="ECO:0000313" key="10">
    <source>
        <dbReference type="EMBL" id="QKU35029.1"/>
    </source>
</evidence>
<dbReference type="GO" id="GO:0003676">
    <property type="term" value="F:nucleic acid binding"/>
    <property type="evidence" value="ECO:0007669"/>
    <property type="project" value="InterPro"/>
</dbReference>
<keyword evidence="6" id="KW-0255">Endonuclease</keyword>
<keyword evidence="7" id="KW-0378">Hydrolase</keyword>
<protein>
    <recommendedName>
        <fullName evidence="3">ribonuclease H</fullName>
        <ecNumber evidence="3">3.1.26.4</ecNumber>
    </recommendedName>
</protein>